<keyword evidence="3" id="KW-1185">Reference proteome</keyword>
<dbReference type="AlphaFoldDB" id="T1JCC4"/>
<reference evidence="2" key="2">
    <citation type="submission" date="2015-02" db="UniProtKB">
        <authorList>
            <consortium name="EnsemblMetazoa"/>
        </authorList>
    </citation>
    <scope>IDENTIFICATION</scope>
</reference>
<sequence length="426" mass="47364">MPYRGDHDIGYNRNETAYRLCAVLTPLVCYNSTTTAESMKSLNFVHCLASNKRKMSLLTSCVHQYTRSLSVMKSSNQIDWNRVVSDAERVVGYTTSYLSLRCLLSDEISNLAAHVRKLVGTGHPLLKTAKGLIYNSKSYMDTRGLVVLLICKAAGHMSESTVNDPITDGISYRQRALAEITEMIHTAHQIHRGVVNVSSLIFPDKSTFQDMEFGNKIAVLCGDYLLASASKTLASLRHPDVVELITKATRDFTQAEFIGNHDIHGNGASIAGMTVADWEEKNYLLSASLLAQSCQAALVLAKHDEKLQKNAFEFGKNVALAWQIYSELLQYTDTTKHPTGTPLDLTGLPVLMHIKDDSELLNYITSYKNNLENVDFKLVREVVLNGTGIKQTQELCHNYAQKSLASLNSFNNSDANLALRKMIDFL</sequence>
<dbReference type="GO" id="GO:0004659">
    <property type="term" value="F:prenyltransferase activity"/>
    <property type="evidence" value="ECO:0007669"/>
    <property type="project" value="InterPro"/>
</dbReference>
<dbReference type="InterPro" id="IPR000092">
    <property type="entry name" value="Polyprenyl_synt"/>
</dbReference>
<comment type="similarity">
    <text evidence="1">Belongs to the FPP/GGPP synthase family.</text>
</comment>
<dbReference type="EnsemblMetazoa" id="SMAR011434-RA">
    <property type="protein sequence ID" value="SMAR011434-PA"/>
    <property type="gene ID" value="SMAR011434"/>
</dbReference>
<dbReference type="PhylomeDB" id="T1JCC4"/>
<dbReference type="InterPro" id="IPR008949">
    <property type="entry name" value="Isoprenoid_synthase_dom_sf"/>
</dbReference>
<dbReference type="eggNOG" id="KOG0776">
    <property type="taxonomic scope" value="Eukaryota"/>
</dbReference>
<keyword evidence="1" id="KW-0808">Transferase</keyword>
<dbReference type="HOGENOM" id="CLU_014015_3_1_1"/>
<dbReference type="PANTHER" id="PTHR12001:SF55">
    <property type="entry name" value="ALL TRANS-POLYPRENYL-DIPHOSPHATE SYNTHASE PDSS2"/>
    <property type="match status" value="1"/>
</dbReference>
<dbReference type="Gene3D" id="1.10.600.10">
    <property type="entry name" value="Farnesyl Diphosphate Synthase"/>
    <property type="match status" value="1"/>
</dbReference>
<reference evidence="3" key="1">
    <citation type="submission" date="2011-05" db="EMBL/GenBank/DDBJ databases">
        <authorList>
            <person name="Richards S.R."/>
            <person name="Qu J."/>
            <person name="Jiang H."/>
            <person name="Jhangiani S.N."/>
            <person name="Agravi P."/>
            <person name="Goodspeed R."/>
            <person name="Gross S."/>
            <person name="Mandapat C."/>
            <person name="Jackson L."/>
            <person name="Mathew T."/>
            <person name="Pu L."/>
            <person name="Thornton R."/>
            <person name="Saada N."/>
            <person name="Wilczek-Boney K.B."/>
            <person name="Lee S."/>
            <person name="Kovar C."/>
            <person name="Wu Y."/>
            <person name="Scherer S.E."/>
            <person name="Worley K.C."/>
            <person name="Muzny D.M."/>
            <person name="Gibbs R."/>
        </authorList>
    </citation>
    <scope>NUCLEOTIDE SEQUENCE</scope>
    <source>
        <strain evidence="3">Brora</strain>
    </source>
</reference>
<protein>
    <recommendedName>
        <fullName evidence="4">Decaprenyl-diphosphate synthase subunit 2</fullName>
    </recommendedName>
</protein>
<dbReference type="GO" id="GO:1990234">
    <property type="term" value="C:transferase complex"/>
    <property type="evidence" value="ECO:0007669"/>
    <property type="project" value="TreeGrafter"/>
</dbReference>
<proteinExistence type="inferred from homology"/>
<evidence type="ECO:0000313" key="3">
    <source>
        <dbReference type="Proteomes" id="UP000014500"/>
    </source>
</evidence>
<name>T1JCC4_STRMM</name>
<dbReference type="STRING" id="126957.T1JCC4"/>
<dbReference type="Pfam" id="PF00348">
    <property type="entry name" value="polyprenyl_synt"/>
    <property type="match status" value="1"/>
</dbReference>
<dbReference type="GO" id="GO:0006744">
    <property type="term" value="P:ubiquinone biosynthetic process"/>
    <property type="evidence" value="ECO:0007669"/>
    <property type="project" value="TreeGrafter"/>
</dbReference>
<dbReference type="SUPFAM" id="SSF48576">
    <property type="entry name" value="Terpenoid synthases"/>
    <property type="match status" value="1"/>
</dbReference>
<organism evidence="2 3">
    <name type="scientific">Strigamia maritima</name>
    <name type="common">European centipede</name>
    <name type="synonym">Geophilus maritimus</name>
    <dbReference type="NCBI Taxonomy" id="126957"/>
    <lineage>
        <taxon>Eukaryota</taxon>
        <taxon>Metazoa</taxon>
        <taxon>Ecdysozoa</taxon>
        <taxon>Arthropoda</taxon>
        <taxon>Myriapoda</taxon>
        <taxon>Chilopoda</taxon>
        <taxon>Pleurostigmophora</taxon>
        <taxon>Geophilomorpha</taxon>
        <taxon>Linotaeniidae</taxon>
        <taxon>Strigamia</taxon>
    </lineage>
</organism>
<dbReference type="EMBL" id="JH432064">
    <property type="status" value="NOT_ANNOTATED_CDS"/>
    <property type="molecule type" value="Genomic_DNA"/>
</dbReference>
<evidence type="ECO:0000313" key="2">
    <source>
        <dbReference type="EnsemblMetazoa" id="SMAR011434-PA"/>
    </source>
</evidence>
<dbReference type="GO" id="GO:0005739">
    <property type="term" value="C:mitochondrion"/>
    <property type="evidence" value="ECO:0007669"/>
    <property type="project" value="TreeGrafter"/>
</dbReference>
<evidence type="ECO:0000256" key="1">
    <source>
        <dbReference type="RuleBase" id="RU004466"/>
    </source>
</evidence>
<accession>T1JCC4</accession>
<dbReference type="GO" id="GO:0008299">
    <property type="term" value="P:isoprenoid biosynthetic process"/>
    <property type="evidence" value="ECO:0007669"/>
    <property type="project" value="InterPro"/>
</dbReference>
<dbReference type="OMA" id="GHADTIP"/>
<dbReference type="PANTHER" id="PTHR12001">
    <property type="entry name" value="GERANYLGERANYL PYROPHOSPHATE SYNTHASE"/>
    <property type="match status" value="1"/>
</dbReference>
<dbReference type="GO" id="GO:0042811">
    <property type="term" value="P:pheromone biosynthetic process"/>
    <property type="evidence" value="ECO:0007669"/>
    <property type="project" value="UniProtKB-ARBA"/>
</dbReference>
<evidence type="ECO:0008006" key="4">
    <source>
        <dbReference type="Google" id="ProtNLM"/>
    </source>
</evidence>
<dbReference type="Proteomes" id="UP000014500">
    <property type="component" value="Unassembled WGS sequence"/>
</dbReference>